<evidence type="ECO:0000256" key="1">
    <source>
        <dbReference type="ARBA" id="ARBA00002791"/>
    </source>
</evidence>
<comment type="subcellular location">
    <subcellularLocation>
        <location evidence="2">Endoplasmic reticulum membrane</location>
        <topology evidence="2">Multi-pass membrane protein</topology>
    </subcellularLocation>
</comment>
<evidence type="ECO:0000256" key="5">
    <source>
        <dbReference type="ARBA" id="ARBA00022729"/>
    </source>
</evidence>
<proteinExistence type="inferred from homology"/>
<feature type="transmembrane region" description="Helical" evidence="9">
    <location>
        <begin position="152"/>
        <end position="175"/>
    </location>
</feature>
<dbReference type="PANTHER" id="PTHR12692">
    <property type="entry name" value="DOLICHYL-DIPHOSPHOOLIGOSACCHARIDE--PROTEIN GLYCOSYLTRANSFERASE-RELATED"/>
    <property type="match status" value="1"/>
</dbReference>
<dbReference type="Proteomes" id="UP000002630">
    <property type="component" value="Linkage Group LG04"/>
</dbReference>
<keyword evidence="8 9" id="KW-0472">Membrane</keyword>
<evidence type="ECO:0000256" key="8">
    <source>
        <dbReference type="ARBA" id="ARBA00023136"/>
    </source>
</evidence>
<keyword evidence="6" id="KW-0256">Endoplasmic reticulum</keyword>
<dbReference type="AlphaFoldDB" id="D8LGN1"/>
<evidence type="ECO:0000256" key="9">
    <source>
        <dbReference type="SAM" id="Phobius"/>
    </source>
</evidence>
<dbReference type="GO" id="GO:0008250">
    <property type="term" value="C:oligosaccharyltransferase complex"/>
    <property type="evidence" value="ECO:0007669"/>
    <property type="project" value="TreeGrafter"/>
</dbReference>
<reference evidence="10 11" key="1">
    <citation type="journal article" date="2010" name="Nature">
        <title>The Ectocarpus genome and the independent evolution of multicellularity in brown algae.</title>
        <authorList>
            <person name="Cock J.M."/>
            <person name="Sterck L."/>
            <person name="Rouze P."/>
            <person name="Scornet D."/>
            <person name="Allen A.E."/>
            <person name="Amoutzias G."/>
            <person name="Anthouard V."/>
            <person name="Artiguenave F."/>
            <person name="Aury J.M."/>
            <person name="Badger J.H."/>
            <person name="Beszteri B."/>
            <person name="Billiau K."/>
            <person name="Bonnet E."/>
            <person name="Bothwell J.H."/>
            <person name="Bowler C."/>
            <person name="Boyen C."/>
            <person name="Brownlee C."/>
            <person name="Carrano C.J."/>
            <person name="Charrier B."/>
            <person name="Cho G.Y."/>
            <person name="Coelho S.M."/>
            <person name="Collen J."/>
            <person name="Corre E."/>
            <person name="Da Silva C."/>
            <person name="Delage L."/>
            <person name="Delaroque N."/>
            <person name="Dittami S.M."/>
            <person name="Doulbeau S."/>
            <person name="Elias M."/>
            <person name="Farnham G."/>
            <person name="Gachon C.M."/>
            <person name="Gschloessl B."/>
            <person name="Heesch S."/>
            <person name="Jabbari K."/>
            <person name="Jubin C."/>
            <person name="Kawai H."/>
            <person name="Kimura K."/>
            <person name="Kloareg B."/>
            <person name="Kupper F.C."/>
            <person name="Lang D."/>
            <person name="Le Bail A."/>
            <person name="Leblanc C."/>
            <person name="Lerouge P."/>
            <person name="Lohr M."/>
            <person name="Lopez P.J."/>
            <person name="Martens C."/>
            <person name="Maumus F."/>
            <person name="Michel G."/>
            <person name="Miranda-Saavedra D."/>
            <person name="Morales J."/>
            <person name="Moreau H."/>
            <person name="Motomura T."/>
            <person name="Nagasato C."/>
            <person name="Napoli C.A."/>
            <person name="Nelson D.R."/>
            <person name="Nyvall-Collen P."/>
            <person name="Peters A.F."/>
            <person name="Pommier C."/>
            <person name="Potin P."/>
            <person name="Poulain J."/>
            <person name="Quesneville H."/>
            <person name="Read B."/>
            <person name="Rensing S.A."/>
            <person name="Ritter A."/>
            <person name="Rousvoal S."/>
            <person name="Samanta M."/>
            <person name="Samson G."/>
            <person name="Schroeder D.C."/>
            <person name="Segurens B."/>
            <person name="Strittmatter M."/>
            <person name="Tonon T."/>
            <person name="Tregear J.W."/>
            <person name="Valentin K."/>
            <person name="von Dassow P."/>
            <person name="Yamagishi T."/>
            <person name="Van de Peer Y."/>
            <person name="Wincker P."/>
        </authorList>
    </citation>
    <scope>NUCLEOTIDE SEQUENCE [LARGE SCALE GENOMIC DNA]</scope>
    <source>
        <strain evidence="11">Ec32 / CCAP1310/4</strain>
    </source>
</reference>
<keyword evidence="5" id="KW-0732">Signal</keyword>
<dbReference type="GO" id="GO:0018279">
    <property type="term" value="P:protein N-linked glycosylation via asparagine"/>
    <property type="evidence" value="ECO:0007669"/>
    <property type="project" value="TreeGrafter"/>
</dbReference>
<dbReference type="OrthoDB" id="67566at2759"/>
<evidence type="ECO:0000256" key="2">
    <source>
        <dbReference type="ARBA" id="ARBA00004477"/>
    </source>
</evidence>
<gene>
    <name evidence="10" type="ORF">Esi_0174_0043</name>
</gene>
<dbReference type="STRING" id="2880.D8LGN1"/>
<evidence type="ECO:0000256" key="7">
    <source>
        <dbReference type="ARBA" id="ARBA00022989"/>
    </source>
</evidence>
<dbReference type="InParanoid" id="D8LGN1"/>
<feature type="transmembrane region" description="Helical" evidence="9">
    <location>
        <begin position="278"/>
        <end position="299"/>
    </location>
</feature>
<evidence type="ECO:0000256" key="3">
    <source>
        <dbReference type="ARBA" id="ARBA00009561"/>
    </source>
</evidence>
<feature type="transmembrane region" description="Helical" evidence="9">
    <location>
        <begin position="195"/>
        <end position="216"/>
    </location>
</feature>
<dbReference type="EMBL" id="FN648244">
    <property type="protein sequence ID" value="CBN75773.1"/>
    <property type="molecule type" value="Genomic_DNA"/>
</dbReference>
<comment type="function">
    <text evidence="1">Subunit of the oligosaccharyl transferase (OST) complex that catalyzes the initial transfer of a defined glycan (Glc(3)Man(9)GlcNAc(2) in eukaryotes) from the lipid carrier dolichol-pyrophosphate to an asparagine residue within an Asn-X-Ser/Thr consensus motif in nascent polypeptide chains, the first step in protein N-glycosylation. N-glycosylation occurs cotranslationally and the complex associates with the Sec61 complex at the channel-forming translocon complex that mediates protein translocation across the endoplasmic reticulum (ER). All subunits are required for a maximal enzyme activity.</text>
</comment>
<evidence type="ECO:0000256" key="4">
    <source>
        <dbReference type="ARBA" id="ARBA00022692"/>
    </source>
</evidence>
<evidence type="ECO:0000256" key="6">
    <source>
        <dbReference type="ARBA" id="ARBA00022824"/>
    </source>
</evidence>
<sequence>MAQGSRRYRLWMGGGQSATEKRVDHLASRGPVVTLADGNFTRYTGGKSRPYSVVVLFTALGSQYKCTACRTVEEPYVKVAEAYSRQYDIREAEHKVVFARIDIGNGGVRGIRLFLVVRSCLWRGSAEGGRAVLLRGDGAPTIIGKARAKGGVVIVADSSGLLPAALLLGAILGVAAHFLADVPSRVMTTVRHKGLWFTVSLGCYMTGVGGMIYCIIRNPKTHGYHQDGATAMMSAGGRDQFWYEGMVVAVLYLFMSAAILGVYYAASWKRVPSPLRTAAVLACITVLCYVVSVYMALYAKKTPWYNLKEMIPPVISEFHKGPLKRKHGLLRRLVRLSYLWLDDYTGFWTFCTKLKMLLWDYLVRRLDTALRAWMPSS</sequence>
<feature type="transmembrane region" description="Helical" evidence="9">
    <location>
        <begin position="241"/>
        <end position="266"/>
    </location>
</feature>
<name>D8LGN1_ECTSI</name>
<protein>
    <submittedName>
        <fullName evidence="10">Uncharacterized protein</fullName>
    </submittedName>
</protein>
<evidence type="ECO:0000313" key="10">
    <source>
        <dbReference type="EMBL" id="CBN75773.1"/>
    </source>
</evidence>
<evidence type="ECO:0000313" key="11">
    <source>
        <dbReference type="Proteomes" id="UP000002630"/>
    </source>
</evidence>
<organism evidence="10 11">
    <name type="scientific">Ectocarpus siliculosus</name>
    <name type="common">Brown alga</name>
    <name type="synonym">Conferva siliculosa</name>
    <dbReference type="NCBI Taxonomy" id="2880"/>
    <lineage>
        <taxon>Eukaryota</taxon>
        <taxon>Sar</taxon>
        <taxon>Stramenopiles</taxon>
        <taxon>Ochrophyta</taxon>
        <taxon>PX clade</taxon>
        <taxon>Phaeophyceae</taxon>
        <taxon>Ectocarpales</taxon>
        <taxon>Ectocarpaceae</taxon>
        <taxon>Ectocarpus</taxon>
    </lineage>
</organism>
<accession>D8LGN1</accession>
<dbReference type="Gene3D" id="3.40.30.10">
    <property type="entry name" value="Glutaredoxin"/>
    <property type="match status" value="1"/>
</dbReference>
<dbReference type="Pfam" id="PF04756">
    <property type="entry name" value="OST3_OST6"/>
    <property type="match status" value="2"/>
</dbReference>
<keyword evidence="7 9" id="KW-1133">Transmembrane helix</keyword>
<dbReference type="EMBL" id="FN649729">
    <property type="protein sequence ID" value="CBN75773.1"/>
    <property type="molecule type" value="Genomic_DNA"/>
</dbReference>
<dbReference type="InterPro" id="IPR021149">
    <property type="entry name" value="OligosaccharylTrfase_OST3/OST6"/>
</dbReference>
<comment type="similarity">
    <text evidence="3">Belongs to the OST3/OST6 family.</text>
</comment>
<keyword evidence="4 9" id="KW-0812">Transmembrane</keyword>
<dbReference type="PANTHER" id="PTHR12692:SF0">
    <property type="entry name" value="GH11935P"/>
    <property type="match status" value="1"/>
</dbReference>
<keyword evidence="11" id="KW-1185">Reference proteome</keyword>